<feature type="chain" id="PRO_5046194283" evidence="2">
    <location>
        <begin position="21"/>
        <end position="206"/>
    </location>
</feature>
<reference evidence="3" key="1">
    <citation type="journal article" date="2014" name="Int. J. Syst. Evol. Microbiol.">
        <title>Complete genome of a new Firmicutes species belonging to the dominant human colonic microbiota ('Ruminococcus bicirculans') reveals two chromosomes and a selective capacity to utilize plant glucans.</title>
        <authorList>
            <consortium name="NISC Comparative Sequencing Program"/>
            <person name="Wegmann U."/>
            <person name="Louis P."/>
            <person name="Goesmann A."/>
            <person name="Henrissat B."/>
            <person name="Duncan S.H."/>
            <person name="Flint H.J."/>
        </authorList>
    </citation>
    <scope>NUCLEOTIDE SEQUENCE</scope>
    <source>
        <strain evidence="3">CECT 7703</strain>
    </source>
</reference>
<dbReference type="CDD" id="cd04221">
    <property type="entry name" value="MauL"/>
    <property type="match status" value="1"/>
</dbReference>
<dbReference type="Proteomes" id="UP001180081">
    <property type="component" value="Unassembled WGS sequence"/>
</dbReference>
<dbReference type="SUPFAM" id="SSF49452">
    <property type="entry name" value="Starch-binding domain-like"/>
    <property type="match status" value="1"/>
</dbReference>
<comment type="caution">
    <text evidence="3">The sequence shown here is derived from an EMBL/GenBank/DDBJ whole genome shotgun (WGS) entry which is preliminary data.</text>
</comment>
<feature type="signal peptide" evidence="2">
    <location>
        <begin position="1"/>
        <end position="20"/>
    </location>
</feature>
<keyword evidence="4" id="KW-1185">Reference proteome</keyword>
<evidence type="ECO:0000313" key="4">
    <source>
        <dbReference type="Proteomes" id="UP001180081"/>
    </source>
</evidence>
<comment type="subcellular location">
    <subcellularLocation>
        <location evidence="1">Cell outer membrane</location>
        <topology evidence="1">Lipid-anchor</topology>
    </subcellularLocation>
</comment>
<dbReference type="InterPro" id="IPR013784">
    <property type="entry name" value="Carb-bd-like_fold"/>
</dbReference>
<dbReference type="EMBL" id="JAUFPU010000018">
    <property type="protein sequence ID" value="MDN3578223.1"/>
    <property type="molecule type" value="Genomic_DNA"/>
</dbReference>
<dbReference type="InterPro" id="IPR008972">
    <property type="entry name" value="Cupredoxin"/>
</dbReference>
<proteinExistence type="predicted"/>
<reference evidence="3" key="2">
    <citation type="submission" date="2023-06" db="EMBL/GenBank/DDBJ databases">
        <authorList>
            <person name="Lucena T."/>
            <person name="Sun Q."/>
        </authorList>
    </citation>
    <scope>NUCLEOTIDE SEQUENCE</scope>
    <source>
        <strain evidence="3">CECT 7703</strain>
    </source>
</reference>
<dbReference type="RefSeq" id="WP_290333588.1">
    <property type="nucleotide sequence ID" value="NZ_JAUFPU010000018.1"/>
</dbReference>
<dbReference type="InterPro" id="IPR034242">
    <property type="entry name" value="MauL"/>
</dbReference>
<keyword evidence="2" id="KW-0732">Signal</keyword>
<evidence type="ECO:0000313" key="3">
    <source>
        <dbReference type="EMBL" id="MDN3578223.1"/>
    </source>
</evidence>
<dbReference type="SUPFAM" id="SSF49503">
    <property type="entry name" value="Cupredoxins"/>
    <property type="match status" value="1"/>
</dbReference>
<evidence type="ECO:0000256" key="1">
    <source>
        <dbReference type="ARBA" id="ARBA00004459"/>
    </source>
</evidence>
<protein>
    <submittedName>
        <fullName evidence="3">Methylamine utilization protein</fullName>
    </submittedName>
</protein>
<dbReference type="Gene3D" id="2.60.40.420">
    <property type="entry name" value="Cupredoxins - blue copper proteins"/>
    <property type="match status" value="1"/>
</dbReference>
<gene>
    <name evidence="3" type="ORF">QWZ03_15755</name>
</gene>
<name>A0ABT8B7U5_9NEIS</name>
<evidence type="ECO:0000256" key="2">
    <source>
        <dbReference type="SAM" id="SignalP"/>
    </source>
</evidence>
<organism evidence="3 4">
    <name type="scientific">Chitinimonas viridis</name>
    <dbReference type="NCBI Taxonomy" id="664880"/>
    <lineage>
        <taxon>Bacteria</taxon>
        <taxon>Pseudomonadati</taxon>
        <taxon>Pseudomonadota</taxon>
        <taxon>Betaproteobacteria</taxon>
        <taxon>Neisseriales</taxon>
        <taxon>Chitinibacteraceae</taxon>
        <taxon>Chitinimonas</taxon>
    </lineage>
</organism>
<sequence>MMQGGLPRLLMALSSLCTLAVPVEIQVQDAAGKPLDEVVAYAEPLSAKAPKGKLSHIIDQVDKEFVPLVNVVQVGTAISFPNKDNIRHNIYSFSPPKPFDLKLYSGTPSSPVVFDKPGQVVLGCNIHDWMVSYLLIVDTPWFDKTDARGMARLGDLPAGEYELKVWHPYQASAAPAQKIKLGAGAASAFAFRLKLTPPPASGNHNY</sequence>
<accession>A0ABT8B7U5</accession>